<dbReference type="OrthoDB" id="134861at2"/>
<dbReference type="Proteomes" id="UP000317371">
    <property type="component" value="Unassembled WGS sequence"/>
</dbReference>
<dbReference type="InterPro" id="IPR037524">
    <property type="entry name" value="PA14/GLEYA"/>
</dbReference>
<dbReference type="Gene3D" id="2.30.30.40">
    <property type="entry name" value="SH3 Domains"/>
    <property type="match status" value="1"/>
</dbReference>
<dbReference type="InParanoid" id="A0A540VHZ9"/>
<dbReference type="RefSeq" id="WP_141609540.1">
    <property type="nucleotide sequence ID" value="NZ_VIGC02000008.1"/>
</dbReference>
<dbReference type="Pfam" id="PF07691">
    <property type="entry name" value="PA14"/>
    <property type="match status" value="2"/>
</dbReference>
<feature type="domain" description="PA14" evidence="2">
    <location>
        <begin position="374"/>
        <end position="509"/>
    </location>
</feature>
<protein>
    <recommendedName>
        <fullName evidence="2">PA14 domain-containing protein</fullName>
    </recommendedName>
</protein>
<dbReference type="InterPro" id="IPR011658">
    <property type="entry name" value="PA14_dom"/>
</dbReference>
<feature type="region of interest" description="Disordered" evidence="1">
    <location>
        <begin position="225"/>
        <end position="247"/>
    </location>
</feature>
<evidence type="ECO:0000313" key="3">
    <source>
        <dbReference type="EMBL" id="TQE96395.1"/>
    </source>
</evidence>
<reference evidence="3 4" key="1">
    <citation type="submission" date="2019-06" db="EMBL/GenBank/DDBJ databases">
        <title>Genome sequence of Litorilinea aerophila BAA-2444.</title>
        <authorList>
            <person name="Maclea K.S."/>
            <person name="Maurais E.G."/>
            <person name="Iannazzi L.C."/>
        </authorList>
    </citation>
    <scope>NUCLEOTIDE SEQUENCE [LARGE SCALE GENOMIC DNA]</scope>
    <source>
        <strain evidence="3 4">ATCC BAA-2444</strain>
    </source>
</reference>
<dbReference type="SUPFAM" id="SSF56988">
    <property type="entry name" value="Anthrax protective antigen"/>
    <property type="match status" value="2"/>
</dbReference>
<accession>A0A540VHZ9</accession>
<feature type="domain" description="PA14" evidence="2">
    <location>
        <begin position="249"/>
        <end position="383"/>
    </location>
</feature>
<name>A0A540VHZ9_9CHLR</name>
<dbReference type="SMART" id="SM00758">
    <property type="entry name" value="PA14"/>
    <property type="match status" value="2"/>
</dbReference>
<gene>
    <name evidence="3" type="ORF">FKZ61_07850</name>
</gene>
<feature type="compositionally biased region" description="Polar residues" evidence="1">
    <location>
        <begin position="232"/>
        <end position="241"/>
    </location>
</feature>
<proteinExistence type="predicted"/>
<keyword evidence="4" id="KW-1185">Reference proteome</keyword>
<evidence type="ECO:0000313" key="4">
    <source>
        <dbReference type="Proteomes" id="UP000317371"/>
    </source>
</evidence>
<dbReference type="PROSITE" id="PS51820">
    <property type="entry name" value="PA14"/>
    <property type="match status" value="2"/>
</dbReference>
<comment type="caution">
    <text evidence="3">The sequence shown here is derived from an EMBL/GenBank/DDBJ whole genome shotgun (WGS) entry which is preliminary data.</text>
</comment>
<dbReference type="EMBL" id="VIGC01000008">
    <property type="protein sequence ID" value="TQE96395.1"/>
    <property type="molecule type" value="Genomic_DNA"/>
</dbReference>
<dbReference type="AlphaFoldDB" id="A0A540VHZ9"/>
<evidence type="ECO:0000256" key="1">
    <source>
        <dbReference type="SAM" id="MobiDB-lite"/>
    </source>
</evidence>
<dbReference type="Gene3D" id="3.90.182.10">
    <property type="entry name" value="Toxin - Anthrax Protective Antigen,domain 1"/>
    <property type="match status" value="2"/>
</dbReference>
<evidence type="ECO:0000259" key="2">
    <source>
        <dbReference type="PROSITE" id="PS51820"/>
    </source>
</evidence>
<sequence>MRWYQRLGLSGLLTLALVVGYVAPSAAQGIVRDEGTAIYLPRIMGTGQESVQPALAGSEPVYGLLGRLEPAPGRRYSTFLITPEATYGVVGITPDVERELVALSRRTPPVAVKVWGTLYPSVNLSRRATIVVTGVLEAGVATGVVGASVPVAVVRFELVNLYAGPGSTYPRVGQVKLNQACDVTGRNQTGTWLQLTCADNLQGWIDARLVQVDEGLNGVPVVEATGPEATPVPSTGNQGQPSTGGAGQTGFQGWQASFYDNPRLDGTPVVVLDLPTVQFDWGTGSPNPAVPADNFSAVFERRIQFAPGYYRFTVDADDGVRVYLDGQLLVDEWHGTTGRVYAVGRTLSGDHLLRIEYYEGYGLAHLRFDTTFLTSTPEWTASYYEGIDLAGPPVLVQQEPRSSNPLDFNWGYQSPVAGVLREDSWSARWTGTFRFEAGDYIFRANADDGVRVYLDGLLVIDQWRDGYKEVSNRFVGVGAGEHTVTVEYYDRAGIGLLQVWWTRDTSSSP</sequence>
<organism evidence="3 4">
    <name type="scientific">Litorilinea aerophila</name>
    <dbReference type="NCBI Taxonomy" id="1204385"/>
    <lineage>
        <taxon>Bacteria</taxon>
        <taxon>Bacillati</taxon>
        <taxon>Chloroflexota</taxon>
        <taxon>Caldilineae</taxon>
        <taxon>Caldilineales</taxon>
        <taxon>Caldilineaceae</taxon>
        <taxon>Litorilinea</taxon>
    </lineage>
</organism>